<keyword evidence="2" id="KW-1185">Reference proteome</keyword>
<reference evidence="1 2" key="1">
    <citation type="submission" date="2024-12" db="EMBL/GenBank/DDBJ databases">
        <title>The unique morphological basis and parallel evolutionary history of personate flowers in Penstemon.</title>
        <authorList>
            <person name="Depatie T.H."/>
            <person name="Wessinger C.A."/>
        </authorList>
    </citation>
    <scope>NUCLEOTIDE SEQUENCE [LARGE SCALE GENOMIC DNA]</scope>
    <source>
        <strain evidence="1">WTNN_2</strain>
        <tissue evidence="1">Leaf</tissue>
    </source>
</reference>
<sequence>MTIMHIILICPPSINSSCKVISSVLFPSMIEVWLISYFDIFADGLMKDSFPLSATTVEFDEPNS</sequence>
<protein>
    <submittedName>
        <fullName evidence="1">Uncharacterized protein</fullName>
    </submittedName>
</protein>
<accession>A0ABD3U4R6</accession>
<evidence type="ECO:0000313" key="1">
    <source>
        <dbReference type="EMBL" id="KAL3844412.1"/>
    </source>
</evidence>
<evidence type="ECO:0000313" key="2">
    <source>
        <dbReference type="Proteomes" id="UP001634393"/>
    </source>
</evidence>
<dbReference type="EMBL" id="JBJXBP010000002">
    <property type="protein sequence ID" value="KAL3844412.1"/>
    <property type="molecule type" value="Genomic_DNA"/>
</dbReference>
<name>A0ABD3U4R6_9LAMI</name>
<comment type="caution">
    <text evidence="1">The sequence shown here is derived from an EMBL/GenBank/DDBJ whole genome shotgun (WGS) entry which is preliminary data.</text>
</comment>
<dbReference type="Proteomes" id="UP001634393">
    <property type="component" value="Unassembled WGS sequence"/>
</dbReference>
<organism evidence="1 2">
    <name type="scientific">Penstemon smallii</name>
    <dbReference type="NCBI Taxonomy" id="265156"/>
    <lineage>
        <taxon>Eukaryota</taxon>
        <taxon>Viridiplantae</taxon>
        <taxon>Streptophyta</taxon>
        <taxon>Embryophyta</taxon>
        <taxon>Tracheophyta</taxon>
        <taxon>Spermatophyta</taxon>
        <taxon>Magnoliopsida</taxon>
        <taxon>eudicotyledons</taxon>
        <taxon>Gunneridae</taxon>
        <taxon>Pentapetalae</taxon>
        <taxon>asterids</taxon>
        <taxon>lamiids</taxon>
        <taxon>Lamiales</taxon>
        <taxon>Plantaginaceae</taxon>
        <taxon>Cheloneae</taxon>
        <taxon>Penstemon</taxon>
    </lineage>
</organism>
<proteinExistence type="predicted"/>
<dbReference type="AlphaFoldDB" id="A0ABD3U4R6"/>
<gene>
    <name evidence="1" type="ORF">ACJIZ3_001815</name>
</gene>